<dbReference type="InterPro" id="IPR036779">
    <property type="entry name" value="LysM_dom_sf"/>
</dbReference>
<dbReference type="InterPro" id="IPR018392">
    <property type="entry name" value="LysM"/>
</dbReference>
<keyword evidence="2" id="KW-0732">Signal</keyword>
<evidence type="ECO:0000259" key="3">
    <source>
        <dbReference type="PROSITE" id="PS51782"/>
    </source>
</evidence>
<dbReference type="Gene3D" id="3.10.350.10">
    <property type="entry name" value="LysM domain"/>
    <property type="match status" value="1"/>
</dbReference>
<dbReference type="Proteomes" id="UP000236655">
    <property type="component" value="Chromosome"/>
</dbReference>
<keyword evidence="5" id="KW-1185">Reference proteome</keyword>
<evidence type="ECO:0000313" key="5">
    <source>
        <dbReference type="Proteomes" id="UP000236655"/>
    </source>
</evidence>
<evidence type="ECO:0000313" key="4">
    <source>
        <dbReference type="EMBL" id="AUR50992.1"/>
    </source>
</evidence>
<comment type="similarity">
    <text evidence="1">Belongs to the transglycosylase Slt family.</text>
</comment>
<dbReference type="SMART" id="SM00257">
    <property type="entry name" value="LysM"/>
    <property type="match status" value="1"/>
</dbReference>
<protein>
    <recommendedName>
        <fullName evidence="3">LysM domain-containing protein</fullName>
    </recommendedName>
</protein>
<accession>A0A2I7N3G7</accession>
<dbReference type="InterPro" id="IPR008258">
    <property type="entry name" value="Transglycosylase_SLT_dom_1"/>
</dbReference>
<dbReference type="CDD" id="cd00118">
    <property type="entry name" value="LysM"/>
    <property type="match status" value="1"/>
</dbReference>
<evidence type="ECO:0000256" key="1">
    <source>
        <dbReference type="ARBA" id="ARBA00007734"/>
    </source>
</evidence>
<evidence type="ECO:0000256" key="2">
    <source>
        <dbReference type="SAM" id="SignalP"/>
    </source>
</evidence>
<organism evidence="4 5">
    <name type="scientific">Aquella oligotrophica</name>
    <dbReference type="NCBI Taxonomy" id="2067065"/>
    <lineage>
        <taxon>Bacteria</taxon>
        <taxon>Pseudomonadati</taxon>
        <taxon>Pseudomonadota</taxon>
        <taxon>Betaproteobacteria</taxon>
        <taxon>Neisseriales</taxon>
        <taxon>Neisseriaceae</taxon>
        <taxon>Aquella</taxon>
    </lineage>
</organism>
<proteinExistence type="inferred from homology"/>
<dbReference type="PROSITE" id="PS51782">
    <property type="entry name" value="LYSM"/>
    <property type="match status" value="1"/>
</dbReference>
<dbReference type="SUPFAM" id="SSF53955">
    <property type="entry name" value="Lysozyme-like"/>
    <property type="match status" value="1"/>
</dbReference>
<feature type="chain" id="PRO_5014453010" description="LysM domain-containing protein" evidence="2">
    <location>
        <begin position="28"/>
        <end position="490"/>
    </location>
</feature>
<sequence>MRCIYLLMKKLALYLMFAGCGFVQVNADDALTQDQLQQQNNLSARNEANLWDRMRDGFKLDHTETKEVKYWEKRYGSPKYFNIIMQNAAPYLYFVVSEMERRGVPTELALIPIVESTYNPQAVSPAAISTGMWQFVSSSGKRFGMTQNSDIDERKDIVKSTRAAITYLIYLHDMFGSWELAIAAYNWGEGNIYNAMTSSGSKNFYDLDVRDVTRQYVPKVIALANIIQNPDKFGIKLTNLNNSPYFGIIQPPVPTSLNDIISTASVSPDQFKKLNPQFASNSYVANQSQRVLLPLNNQNTYLASIGKNPQQSVVPPVVDDNAAQMAAIDLNQAPANNINATPSQPDGINQLANNFSDNSTTSAATNTTVNNSTTAAVGATTTATVAISNNDNSKSNTSTIKEPQVQINDLLNDNNQMNTVKVANTAVAAGETNNSNFINYTVVSGDTLYSIARKFSIPVENIKSDNQLTDNTVKLNQVLKIRSSQPQMKS</sequence>
<reference evidence="5" key="1">
    <citation type="submission" date="2017-11" db="EMBL/GenBank/DDBJ databases">
        <authorList>
            <person name="Chan K.G."/>
            <person name="Lee L.S."/>
        </authorList>
    </citation>
    <scope>NUCLEOTIDE SEQUENCE [LARGE SCALE GENOMIC DNA]</scope>
    <source>
        <strain evidence="5">DSM 100970</strain>
    </source>
</reference>
<dbReference type="Pfam" id="PF01476">
    <property type="entry name" value="LysM"/>
    <property type="match status" value="1"/>
</dbReference>
<dbReference type="Pfam" id="PF01464">
    <property type="entry name" value="SLT"/>
    <property type="match status" value="1"/>
</dbReference>
<feature type="domain" description="LysM" evidence="3">
    <location>
        <begin position="438"/>
        <end position="481"/>
    </location>
</feature>
<feature type="signal peptide" evidence="2">
    <location>
        <begin position="1"/>
        <end position="27"/>
    </location>
</feature>
<dbReference type="AlphaFoldDB" id="A0A2I7N3G7"/>
<dbReference type="Gene3D" id="1.10.530.10">
    <property type="match status" value="1"/>
</dbReference>
<dbReference type="PANTHER" id="PTHR37423">
    <property type="entry name" value="SOLUBLE LYTIC MUREIN TRANSGLYCOSYLASE-RELATED"/>
    <property type="match status" value="1"/>
</dbReference>
<name>A0A2I7N3G7_9NEIS</name>
<dbReference type="EMBL" id="CP024847">
    <property type="protein sequence ID" value="AUR50992.1"/>
    <property type="molecule type" value="Genomic_DNA"/>
</dbReference>
<dbReference type="CDD" id="cd16894">
    <property type="entry name" value="MltD-like"/>
    <property type="match status" value="1"/>
</dbReference>
<dbReference type="InterPro" id="IPR023346">
    <property type="entry name" value="Lysozyme-like_dom_sf"/>
</dbReference>
<gene>
    <name evidence="4" type="ORF">CUN60_01285</name>
</gene>
<dbReference type="SUPFAM" id="SSF54106">
    <property type="entry name" value="LysM domain"/>
    <property type="match status" value="1"/>
</dbReference>
<dbReference type="KEGG" id="nba:CUN60_01285"/>
<dbReference type="PANTHER" id="PTHR37423:SF2">
    <property type="entry name" value="MEMBRANE-BOUND LYTIC MUREIN TRANSGLYCOSYLASE C"/>
    <property type="match status" value="1"/>
</dbReference>